<comment type="cofactor">
    <cofactor evidence="1">
        <name>Zn(2+)</name>
        <dbReference type="ChEBI" id="CHEBI:29105"/>
    </cofactor>
</comment>
<proteinExistence type="inferred from homology"/>
<feature type="domain" description="AAA+ ATPase" evidence="13">
    <location>
        <begin position="101"/>
        <end position="246"/>
    </location>
</feature>
<evidence type="ECO:0000256" key="8">
    <source>
        <dbReference type="ARBA" id="ARBA00022840"/>
    </source>
</evidence>
<dbReference type="GO" id="GO:0005524">
    <property type="term" value="F:ATP binding"/>
    <property type="evidence" value="ECO:0007669"/>
    <property type="project" value="UniProtKB-KW"/>
</dbReference>
<evidence type="ECO:0000256" key="10">
    <source>
        <dbReference type="ARBA" id="ARBA00023054"/>
    </source>
</evidence>
<dbReference type="InterPro" id="IPR037219">
    <property type="entry name" value="Peptidase_M41-like"/>
</dbReference>
<evidence type="ECO:0000256" key="12">
    <source>
        <dbReference type="SAM" id="Phobius"/>
    </source>
</evidence>
<evidence type="ECO:0000256" key="1">
    <source>
        <dbReference type="ARBA" id="ARBA00001947"/>
    </source>
</evidence>
<dbReference type="AlphaFoldDB" id="A0A1T4JM42"/>
<keyword evidence="4" id="KW-0479">Metal-binding</keyword>
<sequence>MLKEVSLGLVLALSIFLAFQGINVAPLFFFGILGYVLFQVLNKQGLGSKQKFNTYGGANGSKIPGITFDDIGGQDSAKNELLEALRFVRDKEMVKGLGIRPLKGIMLSGPPGTGKTLMAKATARYIDSVFISTSGSEFIEMYAGVGAKRVRELFKKAKDQAKKANKSNAVIFIDEIEILGGKRGQNSGHLEYDQTLNQLLVELDGMSIDDDINVLVIGATNRIDILDSAILRPGRFDRVVKVDLPDKEGRNKILNIHTRNKPLASDVDLEKIARETFRFSGAHLESLANEAAIMAMREDSDMIKGKHFKEAIDKVMMGEKLNRRPKEEELKRVAYHETGHALIAEKARPGSVSTITITSRGKALGYVRHNPEDDFYLQTLDYLKGQIAVCIAGAITEEIILGNRSTGAANDFEKATKLAKKIIYSGMSELGIVSKDDLPKSKVHKEIGKIIEEEEERVHDIILSNQNLMDEVVAELLAEESIEGEDFRKKLGIKVEDVA</sequence>
<dbReference type="EMBL" id="FUWM01000003">
    <property type="protein sequence ID" value="SJZ31259.1"/>
    <property type="molecule type" value="Genomic_DNA"/>
</dbReference>
<evidence type="ECO:0000256" key="2">
    <source>
        <dbReference type="ARBA" id="ARBA00010044"/>
    </source>
</evidence>
<keyword evidence="6" id="KW-0378">Hydrolase</keyword>
<keyword evidence="5 11" id="KW-0547">Nucleotide-binding</keyword>
<keyword evidence="8 11" id="KW-0067">ATP-binding</keyword>
<evidence type="ECO:0000313" key="14">
    <source>
        <dbReference type="EMBL" id="SJZ31259.1"/>
    </source>
</evidence>
<dbReference type="RefSeq" id="WP_078808722.1">
    <property type="nucleotide sequence ID" value="NZ_FUWM01000003.1"/>
</dbReference>
<dbReference type="Gene3D" id="1.10.8.60">
    <property type="match status" value="1"/>
</dbReference>
<name>A0A1T4JM42_9FIRM</name>
<evidence type="ECO:0000256" key="7">
    <source>
        <dbReference type="ARBA" id="ARBA00022833"/>
    </source>
</evidence>
<protein>
    <submittedName>
        <fullName evidence="14">ATP-dependent metalloprotease FtsH</fullName>
    </submittedName>
</protein>
<evidence type="ECO:0000256" key="3">
    <source>
        <dbReference type="ARBA" id="ARBA00022670"/>
    </source>
</evidence>
<dbReference type="InterPro" id="IPR000642">
    <property type="entry name" value="Peptidase_M41"/>
</dbReference>
<reference evidence="15" key="1">
    <citation type="submission" date="2017-02" db="EMBL/GenBank/DDBJ databases">
        <authorList>
            <person name="Varghese N."/>
            <person name="Submissions S."/>
        </authorList>
    </citation>
    <scope>NUCLEOTIDE SEQUENCE [LARGE SCALE GENOMIC DNA]</scope>
    <source>
        <strain evidence="15">ATCC BAA-73</strain>
    </source>
</reference>
<keyword evidence="3 14" id="KW-0645">Protease</keyword>
<dbReference type="GO" id="GO:0006508">
    <property type="term" value="P:proteolysis"/>
    <property type="evidence" value="ECO:0007669"/>
    <property type="project" value="UniProtKB-KW"/>
</dbReference>
<keyword evidence="12" id="KW-0812">Transmembrane</keyword>
<dbReference type="InterPro" id="IPR027417">
    <property type="entry name" value="P-loop_NTPase"/>
</dbReference>
<dbReference type="SMART" id="SM00382">
    <property type="entry name" value="AAA"/>
    <property type="match status" value="1"/>
</dbReference>
<keyword evidence="12" id="KW-0472">Membrane</keyword>
<dbReference type="FunFam" id="1.10.8.60:FF:000001">
    <property type="entry name" value="ATP-dependent zinc metalloprotease FtsH"/>
    <property type="match status" value="1"/>
</dbReference>
<dbReference type="InterPro" id="IPR003959">
    <property type="entry name" value="ATPase_AAA_core"/>
</dbReference>
<accession>A0A1T4JM42</accession>
<dbReference type="GO" id="GO:0005886">
    <property type="term" value="C:plasma membrane"/>
    <property type="evidence" value="ECO:0007669"/>
    <property type="project" value="TreeGrafter"/>
</dbReference>
<evidence type="ECO:0000259" key="13">
    <source>
        <dbReference type="SMART" id="SM00382"/>
    </source>
</evidence>
<dbReference type="InterPro" id="IPR003593">
    <property type="entry name" value="AAA+_ATPase"/>
</dbReference>
<dbReference type="GO" id="GO:0004222">
    <property type="term" value="F:metalloendopeptidase activity"/>
    <property type="evidence" value="ECO:0007669"/>
    <property type="project" value="InterPro"/>
</dbReference>
<keyword evidence="7" id="KW-0862">Zinc</keyword>
<evidence type="ECO:0000256" key="6">
    <source>
        <dbReference type="ARBA" id="ARBA00022801"/>
    </source>
</evidence>
<organism evidence="14 15">
    <name type="scientific">Selenihalanaerobacter shriftii</name>
    <dbReference type="NCBI Taxonomy" id="142842"/>
    <lineage>
        <taxon>Bacteria</taxon>
        <taxon>Bacillati</taxon>
        <taxon>Bacillota</taxon>
        <taxon>Clostridia</taxon>
        <taxon>Halanaerobiales</taxon>
        <taxon>Halobacteroidaceae</taxon>
        <taxon>Selenihalanaerobacter</taxon>
    </lineage>
</organism>
<dbReference type="SUPFAM" id="SSF140990">
    <property type="entry name" value="FtsH protease domain-like"/>
    <property type="match status" value="1"/>
</dbReference>
<dbReference type="PROSITE" id="PS00674">
    <property type="entry name" value="AAA"/>
    <property type="match status" value="1"/>
</dbReference>
<comment type="similarity">
    <text evidence="11">Belongs to the AAA ATPase family.</text>
</comment>
<dbReference type="FunFam" id="3.40.50.300:FF:001025">
    <property type="entry name" value="ATPase family, AAA domain-containing 2B"/>
    <property type="match status" value="1"/>
</dbReference>
<dbReference type="SUPFAM" id="SSF52540">
    <property type="entry name" value="P-loop containing nucleoside triphosphate hydrolases"/>
    <property type="match status" value="1"/>
</dbReference>
<dbReference type="PANTHER" id="PTHR23076:SF97">
    <property type="entry name" value="ATP-DEPENDENT ZINC METALLOPROTEASE YME1L1"/>
    <property type="match status" value="1"/>
</dbReference>
<dbReference type="STRING" id="142842.SAMN02745118_00191"/>
<dbReference type="InterPro" id="IPR041569">
    <property type="entry name" value="AAA_lid_3"/>
</dbReference>
<dbReference type="GO" id="GO:0016887">
    <property type="term" value="F:ATP hydrolysis activity"/>
    <property type="evidence" value="ECO:0007669"/>
    <property type="project" value="InterPro"/>
</dbReference>
<keyword evidence="15" id="KW-1185">Reference proteome</keyword>
<dbReference type="GO" id="GO:0004176">
    <property type="term" value="F:ATP-dependent peptidase activity"/>
    <property type="evidence" value="ECO:0007669"/>
    <property type="project" value="InterPro"/>
</dbReference>
<keyword evidence="10" id="KW-0175">Coiled coil</keyword>
<keyword evidence="12" id="KW-1133">Transmembrane helix</keyword>
<dbReference type="OrthoDB" id="9809379at2"/>
<dbReference type="Pfam" id="PF17862">
    <property type="entry name" value="AAA_lid_3"/>
    <property type="match status" value="1"/>
</dbReference>
<evidence type="ECO:0000256" key="11">
    <source>
        <dbReference type="RuleBase" id="RU003651"/>
    </source>
</evidence>
<dbReference type="PANTHER" id="PTHR23076">
    <property type="entry name" value="METALLOPROTEASE M41 FTSH"/>
    <property type="match status" value="1"/>
</dbReference>
<dbReference type="InterPro" id="IPR003960">
    <property type="entry name" value="ATPase_AAA_CS"/>
</dbReference>
<gene>
    <name evidence="14" type="ORF">SAMN02745118_00191</name>
</gene>
<dbReference type="Pfam" id="PF01434">
    <property type="entry name" value="Peptidase_M41"/>
    <property type="match status" value="1"/>
</dbReference>
<evidence type="ECO:0000256" key="9">
    <source>
        <dbReference type="ARBA" id="ARBA00023049"/>
    </source>
</evidence>
<evidence type="ECO:0000256" key="4">
    <source>
        <dbReference type="ARBA" id="ARBA00022723"/>
    </source>
</evidence>
<keyword evidence="9 14" id="KW-0482">Metalloprotease</keyword>
<dbReference type="GO" id="GO:0030163">
    <property type="term" value="P:protein catabolic process"/>
    <property type="evidence" value="ECO:0007669"/>
    <property type="project" value="TreeGrafter"/>
</dbReference>
<dbReference type="GO" id="GO:0046872">
    <property type="term" value="F:metal ion binding"/>
    <property type="evidence" value="ECO:0007669"/>
    <property type="project" value="UniProtKB-KW"/>
</dbReference>
<evidence type="ECO:0000313" key="15">
    <source>
        <dbReference type="Proteomes" id="UP000190625"/>
    </source>
</evidence>
<evidence type="ECO:0000256" key="5">
    <source>
        <dbReference type="ARBA" id="ARBA00022741"/>
    </source>
</evidence>
<dbReference type="Proteomes" id="UP000190625">
    <property type="component" value="Unassembled WGS sequence"/>
</dbReference>
<dbReference type="Gene3D" id="1.20.58.760">
    <property type="entry name" value="Peptidase M41"/>
    <property type="match status" value="1"/>
</dbReference>
<comment type="similarity">
    <text evidence="2">In the C-terminal section; belongs to the peptidase M41 family.</text>
</comment>
<dbReference type="Pfam" id="PF00004">
    <property type="entry name" value="AAA"/>
    <property type="match status" value="1"/>
</dbReference>
<feature type="transmembrane region" description="Helical" evidence="12">
    <location>
        <begin position="7"/>
        <end position="38"/>
    </location>
</feature>
<dbReference type="Gene3D" id="3.40.50.300">
    <property type="entry name" value="P-loop containing nucleotide triphosphate hydrolases"/>
    <property type="match status" value="1"/>
</dbReference>